<keyword evidence="12" id="KW-1185">Reference proteome</keyword>
<reference evidence="11 12" key="1">
    <citation type="submission" date="2024-06" db="EMBL/GenBank/DDBJ databases">
        <title>A chromosome-level genome assembly of beet webworm, Loxostege sticticalis.</title>
        <authorList>
            <person name="Zhang Y."/>
        </authorList>
    </citation>
    <scope>NUCLEOTIDE SEQUENCE [LARGE SCALE GENOMIC DNA]</scope>
    <source>
        <strain evidence="11">AQ026</strain>
        <tissue evidence="11">Whole body</tissue>
    </source>
</reference>
<evidence type="ECO:0000256" key="6">
    <source>
        <dbReference type="ARBA" id="ARBA00022840"/>
    </source>
</evidence>
<dbReference type="PANTHER" id="PTHR24416">
    <property type="entry name" value="TYROSINE-PROTEIN KINASE RECEPTOR"/>
    <property type="match status" value="1"/>
</dbReference>
<keyword evidence="2" id="KW-0812">Transmembrane</keyword>
<accession>A0ABR3IG10</accession>
<dbReference type="InterPro" id="IPR001828">
    <property type="entry name" value="ANF_lig-bd_rcpt"/>
</dbReference>
<evidence type="ECO:0000313" key="12">
    <source>
        <dbReference type="Proteomes" id="UP001549920"/>
    </source>
</evidence>
<keyword evidence="6" id="KW-0067">ATP-binding</keyword>
<dbReference type="PROSITE" id="PS00109">
    <property type="entry name" value="PROTEIN_KINASE_TYR"/>
    <property type="match status" value="1"/>
</dbReference>
<dbReference type="EMBL" id="JBEUOH010000004">
    <property type="protein sequence ID" value="KAL0895214.1"/>
    <property type="molecule type" value="Genomic_DNA"/>
</dbReference>
<evidence type="ECO:0000256" key="3">
    <source>
        <dbReference type="ARBA" id="ARBA00022729"/>
    </source>
</evidence>
<evidence type="ECO:0000256" key="7">
    <source>
        <dbReference type="ARBA" id="ARBA00022989"/>
    </source>
</evidence>
<dbReference type="InterPro" id="IPR020635">
    <property type="entry name" value="Tyr_kinase_cat_dom"/>
</dbReference>
<evidence type="ECO:0000256" key="8">
    <source>
        <dbReference type="ARBA" id="ARBA00023136"/>
    </source>
</evidence>
<keyword evidence="8" id="KW-0472">Membrane</keyword>
<organism evidence="11 12">
    <name type="scientific">Loxostege sticticalis</name>
    <name type="common">Beet webworm moth</name>
    <dbReference type="NCBI Taxonomy" id="481309"/>
    <lineage>
        <taxon>Eukaryota</taxon>
        <taxon>Metazoa</taxon>
        <taxon>Ecdysozoa</taxon>
        <taxon>Arthropoda</taxon>
        <taxon>Hexapoda</taxon>
        <taxon>Insecta</taxon>
        <taxon>Pterygota</taxon>
        <taxon>Neoptera</taxon>
        <taxon>Endopterygota</taxon>
        <taxon>Lepidoptera</taxon>
        <taxon>Glossata</taxon>
        <taxon>Ditrysia</taxon>
        <taxon>Pyraloidea</taxon>
        <taxon>Crambidae</taxon>
        <taxon>Pyraustinae</taxon>
        <taxon>Loxostege</taxon>
    </lineage>
</organism>
<dbReference type="Pfam" id="PF07714">
    <property type="entry name" value="PK_Tyr_Ser-Thr"/>
    <property type="match status" value="1"/>
</dbReference>
<dbReference type="PANTHER" id="PTHR24416:SF525">
    <property type="entry name" value="INSULIN-LIKE RECEPTOR"/>
    <property type="match status" value="1"/>
</dbReference>
<evidence type="ECO:0000256" key="2">
    <source>
        <dbReference type="ARBA" id="ARBA00022692"/>
    </source>
</evidence>
<feature type="domain" description="Protein kinase" evidence="10">
    <location>
        <begin position="206"/>
        <end position="542"/>
    </location>
</feature>
<dbReference type="InterPro" id="IPR008266">
    <property type="entry name" value="Tyr_kinase_AS"/>
</dbReference>
<evidence type="ECO:0000256" key="5">
    <source>
        <dbReference type="ARBA" id="ARBA00022741"/>
    </source>
</evidence>
<evidence type="ECO:0000256" key="9">
    <source>
        <dbReference type="SAM" id="SignalP"/>
    </source>
</evidence>
<dbReference type="SUPFAM" id="SSF53822">
    <property type="entry name" value="Periplasmic binding protein-like I"/>
    <property type="match status" value="1"/>
</dbReference>
<dbReference type="PROSITE" id="PS50011">
    <property type="entry name" value="PROTEIN_KINASE_DOM"/>
    <property type="match status" value="1"/>
</dbReference>
<feature type="signal peptide" evidence="9">
    <location>
        <begin position="1"/>
        <end position="24"/>
    </location>
</feature>
<dbReference type="InterPro" id="IPR011009">
    <property type="entry name" value="Kinase-like_dom_sf"/>
</dbReference>
<dbReference type="InterPro" id="IPR000719">
    <property type="entry name" value="Prot_kinase_dom"/>
</dbReference>
<dbReference type="SUPFAM" id="SSF56112">
    <property type="entry name" value="Protein kinase-like (PK-like)"/>
    <property type="match status" value="1"/>
</dbReference>
<evidence type="ECO:0000256" key="1">
    <source>
        <dbReference type="ARBA" id="ARBA00004479"/>
    </source>
</evidence>
<dbReference type="PRINTS" id="PR00109">
    <property type="entry name" value="TYRKINASE"/>
</dbReference>
<keyword evidence="3 9" id="KW-0732">Signal</keyword>
<keyword evidence="4" id="KW-0677">Repeat</keyword>
<evidence type="ECO:0000256" key="4">
    <source>
        <dbReference type="ARBA" id="ARBA00022737"/>
    </source>
</evidence>
<dbReference type="Proteomes" id="UP001549920">
    <property type="component" value="Unassembled WGS sequence"/>
</dbReference>
<dbReference type="InterPro" id="IPR001245">
    <property type="entry name" value="Ser-Thr/Tyr_kinase_cat_dom"/>
</dbReference>
<feature type="chain" id="PRO_5045245374" description="Protein kinase domain-containing protein" evidence="9">
    <location>
        <begin position="25"/>
        <end position="568"/>
    </location>
</feature>
<name>A0ABR3IG10_LOXSC</name>
<dbReference type="Gene3D" id="3.40.50.2300">
    <property type="match status" value="1"/>
</dbReference>
<evidence type="ECO:0000259" key="10">
    <source>
        <dbReference type="PROSITE" id="PS50011"/>
    </source>
</evidence>
<protein>
    <recommendedName>
        <fullName evidence="10">Protein kinase domain-containing protein</fullName>
    </recommendedName>
</protein>
<keyword evidence="7" id="KW-1133">Transmembrane helix</keyword>
<evidence type="ECO:0000313" key="11">
    <source>
        <dbReference type="EMBL" id="KAL0895214.1"/>
    </source>
</evidence>
<dbReference type="Pfam" id="PF01094">
    <property type="entry name" value="ANF_receptor"/>
    <property type="match status" value="1"/>
</dbReference>
<dbReference type="InterPro" id="IPR050122">
    <property type="entry name" value="RTK"/>
</dbReference>
<dbReference type="Gene3D" id="1.10.510.10">
    <property type="entry name" value="Transferase(Phosphotransferase) domain 1"/>
    <property type="match status" value="1"/>
</dbReference>
<comment type="subcellular location">
    <subcellularLocation>
        <location evidence="1">Membrane</location>
        <topology evidence="1">Single-pass type I membrane protein</topology>
    </subcellularLocation>
</comment>
<gene>
    <name evidence="11" type="ORF">ABMA27_013652</name>
</gene>
<dbReference type="InterPro" id="IPR028082">
    <property type="entry name" value="Peripla_BP_I"/>
</dbReference>
<comment type="caution">
    <text evidence="11">The sequence shown here is derived from an EMBL/GenBank/DDBJ whole genome shotgun (WGS) entry which is preliminary data.</text>
</comment>
<sequence length="568" mass="62580">MRCGKGEARACAALALLLLARGLALERPSSCRALEVAYSKNSDGSTRAERWVSVYGHTRTLEVAHDGRAPSRAAAALLAAGLRARLRCQRVHLAPPSHGVTSDMCGLAYRMQDRCEDMDYIDDLYNSLWFEACLKAKEVPPRMQVLGTGAAPTQLRLHVHLAAAADAPKAVQAFLDLYGWTRLALLSDSTELARDLYEAFQCDHKFEVYNTLVSSNVSDTLLSLQSLNARIFFVNTSPDVAQIILCAAHRLGMTSSAEYVWILREWRAVDLHCEETVSYKPNISHFTISFWWRGGNHTQIAPLIDDHENILRSTLDKLWPGYTWPPLAAPLADSLAFLIKSFKKFVELYPEKYFDLHGSGSARFAYHVSAPSLTRLATEAASALAYLALQRLVHRDVRARNCLVDARRSLKLADFRLARKTGLGAAGEEEYLTRRRGLFPVLWMAPESLERGVFTAASDAWGLGVLLLELVTLGTRPYGAWPPLRVLQYVSAGGIPPLPPDVSESTRHILVQCWRRAPEARATAGSLVALLAADSEALRPALLPVEPPADEDCPAILDDITAISVSAT</sequence>
<proteinExistence type="predicted"/>
<dbReference type="SMART" id="SM00219">
    <property type="entry name" value="TyrKc"/>
    <property type="match status" value="1"/>
</dbReference>
<keyword evidence="5" id="KW-0547">Nucleotide-binding</keyword>